<dbReference type="InterPro" id="IPR036249">
    <property type="entry name" value="Thioredoxin-like_sf"/>
</dbReference>
<dbReference type="AlphaFoldDB" id="A0AA88HZE7"/>
<keyword evidence="4" id="KW-0676">Redox-active center</keyword>
<comment type="similarity">
    <text evidence="1 5">Belongs to the protein disulfide isomerase family.</text>
</comment>
<dbReference type="Proteomes" id="UP001187531">
    <property type="component" value="Unassembled WGS sequence"/>
</dbReference>
<dbReference type="InterPro" id="IPR005788">
    <property type="entry name" value="PDI_thioredoxin-like_dom"/>
</dbReference>
<organism evidence="8 9">
    <name type="scientific">Artemia franciscana</name>
    <name type="common">Brine shrimp</name>
    <name type="synonym">Artemia sanfranciscana</name>
    <dbReference type="NCBI Taxonomy" id="6661"/>
    <lineage>
        <taxon>Eukaryota</taxon>
        <taxon>Metazoa</taxon>
        <taxon>Ecdysozoa</taxon>
        <taxon>Arthropoda</taxon>
        <taxon>Crustacea</taxon>
        <taxon>Branchiopoda</taxon>
        <taxon>Anostraca</taxon>
        <taxon>Artemiidae</taxon>
        <taxon>Artemia</taxon>
    </lineage>
</organism>
<reference evidence="8" key="1">
    <citation type="submission" date="2023-07" db="EMBL/GenBank/DDBJ databases">
        <title>Chromosome-level genome assembly of Artemia franciscana.</title>
        <authorList>
            <person name="Jo E."/>
        </authorList>
    </citation>
    <scope>NUCLEOTIDE SEQUENCE</scope>
    <source>
        <tissue evidence="8">Whole body</tissue>
    </source>
</reference>
<name>A0AA88HZE7_ARTSF</name>
<dbReference type="PROSITE" id="PS00194">
    <property type="entry name" value="THIOREDOXIN_1"/>
    <property type="match status" value="3"/>
</dbReference>
<protein>
    <recommendedName>
        <fullName evidence="7">Thioredoxin domain-containing protein</fullName>
    </recommendedName>
</protein>
<sequence length="382" mass="43211">MWFLGLFFLTVGCFANDHEGKAVKLNGENFKASVEKKDHFIMFFAPWCGHCKRLAPTWEDLAAKYNDKDEVVIGQVDCTVETALCSDNDVTGYPTLKYFKVGSEAVERYRGPRDLPSLDNFIAKQQGKVEVAEESPQEATKDEENAAVLELNSENFNAKTAEGMFFIKFFAPWCGHCQSLAPTWEQLGKSLEHENRITIAKVDCTQSKSLCQEHSVKGYPTLLWFKDGKMVEKYQGSRSLDSLKEYVTKMAAKKEEPSEEDRIPEPTVDVVVELVEGNFENGISSGVTFVKFFAPWCGHCKNLAPVWEELGKKYIGNTSVKIAKVDCTKEDNRKLCTQQEIRGYPTVFLYKDGKKMSEYDGSRTLEDLVSFVGQYTTARDEL</sequence>
<keyword evidence="3" id="KW-0677">Repeat</keyword>
<keyword evidence="2 6" id="KW-0732">Signal</keyword>
<dbReference type="PROSITE" id="PS51352">
    <property type="entry name" value="THIOREDOXIN_2"/>
    <property type="match status" value="3"/>
</dbReference>
<feature type="domain" description="Thioredoxin" evidence="7">
    <location>
        <begin position="129"/>
        <end position="252"/>
    </location>
</feature>
<feature type="domain" description="Thioredoxin" evidence="7">
    <location>
        <begin position="261"/>
        <end position="377"/>
    </location>
</feature>
<comment type="caution">
    <text evidence="8">The sequence shown here is derived from an EMBL/GenBank/DDBJ whole genome shotgun (WGS) entry which is preliminary data.</text>
</comment>
<dbReference type="PANTHER" id="PTHR45672:SF3">
    <property type="entry name" value="THIOREDOXIN DOMAIN-CONTAINING PROTEIN 5"/>
    <property type="match status" value="1"/>
</dbReference>
<dbReference type="SUPFAM" id="SSF52833">
    <property type="entry name" value="Thioredoxin-like"/>
    <property type="match status" value="3"/>
</dbReference>
<feature type="signal peptide" evidence="6">
    <location>
        <begin position="1"/>
        <end position="15"/>
    </location>
</feature>
<dbReference type="Pfam" id="PF00085">
    <property type="entry name" value="Thioredoxin"/>
    <property type="match status" value="3"/>
</dbReference>
<evidence type="ECO:0000256" key="4">
    <source>
        <dbReference type="ARBA" id="ARBA00023284"/>
    </source>
</evidence>
<accession>A0AA88HZE7</accession>
<evidence type="ECO:0000313" key="9">
    <source>
        <dbReference type="Proteomes" id="UP001187531"/>
    </source>
</evidence>
<evidence type="ECO:0000256" key="6">
    <source>
        <dbReference type="SAM" id="SignalP"/>
    </source>
</evidence>
<keyword evidence="9" id="KW-1185">Reference proteome</keyword>
<dbReference type="GO" id="GO:0005783">
    <property type="term" value="C:endoplasmic reticulum"/>
    <property type="evidence" value="ECO:0007669"/>
    <property type="project" value="TreeGrafter"/>
</dbReference>
<dbReference type="GO" id="GO:0003756">
    <property type="term" value="F:protein disulfide isomerase activity"/>
    <property type="evidence" value="ECO:0007669"/>
    <property type="project" value="InterPro"/>
</dbReference>
<dbReference type="InterPro" id="IPR017937">
    <property type="entry name" value="Thioredoxin_CS"/>
</dbReference>
<dbReference type="Gene3D" id="3.40.30.10">
    <property type="entry name" value="Glutaredoxin"/>
    <property type="match status" value="3"/>
</dbReference>
<evidence type="ECO:0000259" key="7">
    <source>
        <dbReference type="PROSITE" id="PS51352"/>
    </source>
</evidence>
<proteinExistence type="inferred from homology"/>
<dbReference type="InterPro" id="IPR013766">
    <property type="entry name" value="Thioredoxin_domain"/>
</dbReference>
<dbReference type="PRINTS" id="PR00421">
    <property type="entry name" value="THIOREDOXIN"/>
</dbReference>
<evidence type="ECO:0000256" key="5">
    <source>
        <dbReference type="RuleBase" id="RU004208"/>
    </source>
</evidence>
<feature type="chain" id="PRO_5041691495" description="Thioredoxin domain-containing protein" evidence="6">
    <location>
        <begin position="16"/>
        <end position="382"/>
    </location>
</feature>
<evidence type="ECO:0000256" key="3">
    <source>
        <dbReference type="ARBA" id="ARBA00022737"/>
    </source>
</evidence>
<dbReference type="NCBIfam" id="TIGR01126">
    <property type="entry name" value="pdi_dom"/>
    <property type="match status" value="2"/>
</dbReference>
<feature type="domain" description="Thioredoxin" evidence="7">
    <location>
        <begin position="9"/>
        <end position="127"/>
    </location>
</feature>
<dbReference type="GO" id="GO:0006457">
    <property type="term" value="P:protein folding"/>
    <property type="evidence" value="ECO:0007669"/>
    <property type="project" value="TreeGrafter"/>
</dbReference>
<dbReference type="InterPro" id="IPR051063">
    <property type="entry name" value="PDI"/>
</dbReference>
<evidence type="ECO:0000313" key="8">
    <source>
        <dbReference type="EMBL" id="KAK2720955.1"/>
    </source>
</evidence>
<evidence type="ECO:0000256" key="2">
    <source>
        <dbReference type="ARBA" id="ARBA00022729"/>
    </source>
</evidence>
<dbReference type="EMBL" id="JAVRJZ010000007">
    <property type="protein sequence ID" value="KAK2720955.1"/>
    <property type="molecule type" value="Genomic_DNA"/>
</dbReference>
<evidence type="ECO:0000256" key="1">
    <source>
        <dbReference type="ARBA" id="ARBA00006347"/>
    </source>
</evidence>
<dbReference type="PANTHER" id="PTHR45672">
    <property type="entry name" value="PROTEIN DISULFIDE-ISOMERASE C17H9.14C-RELATED"/>
    <property type="match status" value="1"/>
</dbReference>
<gene>
    <name evidence="8" type="ORF">QYM36_004741</name>
</gene>